<evidence type="ECO:0000313" key="3">
    <source>
        <dbReference type="EMBL" id="QCW81900.1"/>
    </source>
</evidence>
<dbReference type="SUPFAM" id="SSF52129">
    <property type="entry name" value="Caspase-like"/>
    <property type="match status" value="1"/>
</dbReference>
<dbReference type="Pfam" id="PF08238">
    <property type="entry name" value="Sel1"/>
    <property type="match status" value="2"/>
</dbReference>
<dbReference type="SMART" id="SM00115">
    <property type="entry name" value="CASc"/>
    <property type="match status" value="1"/>
</dbReference>
<evidence type="ECO:0000313" key="4">
    <source>
        <dbReference type="Proteomes" id="UP000305881"/>
    </source>
</evidence>
<dbReference type="PANTHER" id="PTHR22576">
    <property type="entry name" value="MUCOSA ASSOCIATED LYMPHOID TISSUE LYMPHOMA TRANSLOCATION PROTEIN 1/PARACASPASE"/>
    <property type="match status" value="1"/>
</dbReference>
<organism evidence="3 4">
    <name type="scientific">Methylotuvimicrobium buryatense</name>
    <name type="common">Methylomicrobium buryatense</name>
    <dbReference type="NCBI Taxonomy" id="95641"/>
    <lineage>
        <taxon>Bacteria</taxon>
        <taxon>Pseudomonadati</taxon>
        <taxon>Pseudomonadota</taxon>
        <taxon>Gammaproteobacteria</taxon>
        <taxon>Methylococcales</taxon>
        <taxon>Methylococcaceae</taxon>
        <taxon>Methylotuvimicrobium</taxon>
    </lineage>
</organism>
<dbReference type="PROSITE" id="PS50208">
    <property type="entry name" value="CASPASE_P20"/>
    <property type="match status" value="1"/>
</dbReference>
<dbReference type="GO" id="GO:0006508">
    <property type="term" value="P:proteolysis"/>
    <property type="evidence" value="ECO:0007669"/>
    <property type="project" value="InterPro"/>
</dbReference>
<gene>
    <name evidence="3" type="ORF">EQU24_06270</name>
</gene>
<dbReference type="EMBL" id="CP035467">
    <property type="protein sequence ID" value="QCW81900.1"/>
    <property type="molecule type" value="Genomic_DNA"/>
</dbReference>
<dbReference type="InterPro" id="IPR052039">
    <property type="entry name" value="Caspase-related_regulators"/>
</dbReference>
<dbReference type="OrthoDB" id="9768004at2"/>
<dbReference type="PANTHER" id="PTHR22576:SF37">
    <property type="entry name" value="MUCOSA-ASSOCIATED LYMPHOID TISSUE LYMPHOMA TRANSLOCATION PROTEIN 1"/>
    <property type="match status" value="1"/>
</dbReference>
<keyword evidence="4" id="KW-1185">Reference proteome</keyword>
<name>A0A4P9UMY4_METBY</name>
<comment type="similarity">
    <text evidence="1">Belongs to the peptidase C14A family.</text>
</comment>
<evidence type="ECO:0000259" key="2">
    <source>
        <dbReference type="PROSITE" id="PS50208"/>
    </source>
</evidence>
<dbReference type="InterPro" id="IPR015917">
    <property type="entry name" value="Pept_C14A"/>
</dbReference>
<dbReference type="InterPro" id="IPR001309">
    <property type="entry name" value="Pept_C14_p20"/>
</dbReference>
<reference evidence="4" key="1">
    <citation type="journal article" date="2019" name="J. Bacteriol.">
        <title>A Mutagenic Screen Identifies a TonB-Dependent Receptor Required for the Lanthanide Metal Switch in the Type I Methanotroph 'Methylotuvimicrobium buryatense' 5GB1C.</title>
        <authorList>
            <person name="Groom J.D."/>
            <person name="Ford S.M."/>
            <person name="Pesesky M.W."/>
            <person name="Lidstrom M.E."/>
        </authorList>
    </citation>
    <scope>NUCLEOTIDE SEQUENCE [LARGE SCALE GENOMIC DNA]</scope>
    <source>
        <strain evidence="4">5GB1C</strain>
    </source>
</reference>
<dbReference type="Gene3D" id="1.25.40.10">
    <property type="entry name" value="Tetratricopeptide repeat domain"/>
    <property type="match status" value="1"/>
</dbReference>
<dbReference type="Gene3D" id="3.40.50.1460">
    <property type="match status" value="1"/>
</dbReference>
<dbReference type="GO" id="GO:0004197">
    <property type="term" value="F:cysteine-type endopeptidase activity"/>
    <property type="evidence" value="ECO:0007669"/>
    <property type="project" value="InterPro"/>
</dbReference>
<dbReference type="InterPro" id="IPR029030">
    <property type="entry name" value="Caspase-like_dom_sf"/>
</dbReference>
<accession>A0A4P9UMY4</accession>
<dbReference type="AlphaFoldDB" id="A0A4P9UMY4"/>
<dbReference type="InterPro" id="IPR011600">
    <property type="entry name" value="Pept_C14_caspase"/>
</dbReference>
<dbReference type="STRING" id="675511.GCA_000341735_01762"/>
<dbReference type="InterPro" id="IPR011990">
    <property type="entry name" value="TPR-like_helical_dom_sf"/>
</dbReference>
<protein>
    <recommendedName>
        <fullName evidence="2">Caspase family p20 domain-containing protein</fullName>
    </recommendedName>
</protein>
<dbReference type="Proteomes" id="UP000305881">
    <property type="component" value="Chromosome"/>
</dbReference>
<proteinExistence type="inferred from homology"/>
<sequence length="455" mass="49991">MQFNHLFGSWILGCAFGLIGVCWADEAAHLPQRHALILANSAYTNSPLLNPRNDAELMASTLRQLGFEVGIEHNLNREQLFASTRKFSERLPSGAIGLVFYAGHGIQVNGSNYLVPVDMQPTGEQSVPLKAFPLQSLIDRLHAASSAVNIVILDACRNNPFRPSSRNRYRDFANLGLAKTVIPKGTVIAYSTAPGQLAEDGAGRNNSLYTKTLTEQMRQTGLTIEEALKNVAAIVRKQTLDDQQPWFETSLVDEFYFLPPPGVTLLTHSKTVSTRSGSTSSQNRNLEPSTWYTSLPAGEWAAVESQLEKRMKNLTEDEVPLLEHRAENSNVIAMTTLGFAYRNGFFQGRGNNGRDIIRGGANNTKSVYWLQQAALAGFPIAQLELGEMILQGIGVDSDESVGMNWLERASHSNYPAAKIIYAQRTAGIDPSVALTAEGQLKTLQILMDVAKKLRE</sequence>
<dbReference type="Pfam" id="PF00656">
    <property type="entry name" value="Peptidase_C14"/>
    <property type="match status" value="1"/>
</dbReference>
<feature type="domain" description="Caspase family p20" evidence="2">
    <location>
        <begin position="31"/>
        <end position="160"/>
    </location>
</feature>
<dbReference type="RefSeq" id="WP_017840306.1">
    <property type="nucleotide sequence ID" value="NZ_CP035467.1"/>
</dbReference>
<dbReference type="SUPFAM" id="SSF81901">
    <property type="entry name" value="HCP-like"/>
    <property type="match status" value="1"/>
</dbReference>
<dbReference type="SMART" id="SM00671">
    <property type="entry name" value="SEL1"/>
    <property type="match status" value="2"/>
</dbReference>
<dbReference type="InterPro" id="IPR006597">
    <property type="entry name" value="Sel1-like"/>
</dbReference>
<evidence type="ECO:0000256" key="1">
    <source>
        <dbReference type="ARBA" id="ARBA00010134"/>
    </source>
</evidence>
<dbReference type="KEGG" id="mbur:EQU24_06270"/>